<proteinExistence type="predicted"/>
<name>A0ABY1QC93_9BURK</name>
<dbReference type="PANTHER" id="PTHR43539">
    <property type="entry name" value="FLAVIN-BINDING MONOOXYGENASE-LIKE PROTEIN (AFU_ORTHOLOGUE AFUA_4G09220)"/>
    <property type="match status" value="1"/>
</dbReference>
<dbReference type="EMBL" id="FXUL01000010">
    <property type="protein sequence ID" value="SMP65016.1"/>
    <property type="molecule type" value="Genomic_DNA"/>
</dbReference>
<sequence>MEHDILVIGAGPAGLACAGCLAQRGMPARVVDAAADVGASWRGHYDRLRLHTVKAWSAMPGMRFPRGTPRYPSRQQMVDYLEGYARHFGIRPDFGQQVLKVTSGDGGWAAATASGRSYRARHVVVATGANRAPRMPAFEGQARFSGTVMHSRVYRNAAQFSGRRVLVVGLGNSGAEIALDLAQQGVEVTLSVRSPQNIVYRDVLGVPVHLTALLLSRLPPSWGDAVSAVLRDMTVGDLRRWGIITSSLAPMRQVRDTGRAPLIDTGTVARIRRGDIGVRPAIRRFLPRGVVFADGGEAAFDAVILATGYQPQLAQLFPDQPLALDDDGLPRQEIGAGMHAGLYFAGFDTHSPEGMLRRIALQAQHIAAVIHARTQGQGHGSAPAETGALR</sequence>
<evidence type="ECO:0000313" key="3">
    <source>
        <dbReference type="Proteomes" id="UP001158049"/>
    </source>
</evidence>
<dbReference type="InterPro" id="IPR036188">
    <property type="entry name" value="FAD/NAD-bd_sf"/>
</dbReference>
<dbReference type="Pfam" id="PF13738">
    <property type="entry name" value="Pyr_redox_3"/>
    <property type="match status" value="1"/>
</dbReference>
<dbReference type="Gene3D" id="3.50.50.60">
    <property type="entry name" value="FAD/NAD(P)-binding domain"/>
    <property type="match status" value="1"/>
</dbReference>
<dbReference type="Proteomes" id="UP001158049">
    <property type="component" value="Unassembled WGS sequence"/>
</dbReference>
<dbReference type="PRINTS" id="PR00469">
    <property type="entry name" value="PNDRDTASEII"/>
</dbReference>
<keyword evidence="1" id="KW-0560">Oxidoreductase</keyword>
<comment type="caution">
    <text evidence="2">The sequence shown here is derived from an EMBL/GenBank/DDBJ whole genome shotgun (WGS) entry which is preliminary data.</text>
</comment>
<dbReference type="PRINTS" id="PR00368">
    <property type="entry name" value="FADPNR"/>
</dbReference>
<organism evidence="2 3">
    <name type="scientific">Noviherbaspirillum suwonense</name>
    <dbReference type="NCBI Taxonomy" id="1224511"/>
    <lineage>
        <taxon>Bacteria</taxon>
        <taxon>Pseudomonadati</taxon>
        <taxon>Pseudomonadota</taxon>
        <taxon>Betaproteobacteria</taxon>
        <taxon>Burkholderiales</taxon>
        <taxon>Oxalobacteraceae</taxon>
        <taxon>Noviherbaspirillum</taxon>
    </lineage>
</organism>
<protein>
    <submittedName>
        <fullName evidence="2">Predicted flavoprotein CzcO associated with the cation diffusion facilitator CzcD</fullName>
    </submittedName>
</protein>
<evidence type="ECO:0000313" key="2">
    <source>
        <dbReference type="EMBL" id="SMP65016.1"/>
    </source>
</evidence>
<accession>A0ABY1QC93</accession>
<evidence type="ECO:0000256" key="1">
    <source>
        <dbReference type="ARBA" id="ARBA00023002"/>
    </source>
</evidence>
<keyword evidence="3" id="KW-1185">Reference proteome</keyword>
<dbReference type="InterPro" id="IPR050982">
    <property type="entry name" value="Auxin_biosynth/cation_transpt"/>
</dbReference>
<dbReference type="PANTHER" id="PTHR43539:SF78">
    <property type="entry name" value="FLAVIN-CONTAINING MONOOXYGENASE"/>
    <property type="match status" value="1"/>
</dbReference>
<dbReference type="RefSeq" id="WP_283442976.1">
    <property type="nucleotide sequence ID" value="NZ_FXUL01000010.1"/>
</dbReference>
<gene>
    <name evidence="2" type="ORF">SAMN06295970_110138</name>
</gene>
<dbReference type="SUPFAM" id="SSF51905">
    <property type="entry name" value="FAD/NAD(P)-binding domain"/>
    <property type="match status" value="2"/>
</dbReference>
<reference evidence="2 3" key="1">
    <citation type="submission" date="2017-05" db="EMBL/GenBank/DDBJ databases">
        <authorList>
            <person name="Varghese N."/>
            <person name="Submissions S."/>
        </authorList>
    </citation>
    <scope>NUCLEOTIDE SEQUENCE [LARGE SCALE GENOMIC DNA]</scope>
    <source>
        <strain evidence="2 3">DSM 26001</strain>
    </source>
</reference>